<dbReference type="Proteomes" id="UP000197025">
    <property type="component" value="Unassembled WGS sequence"/>
</dbReference>
<dbReference type="AlphaFoldDB" id="A0A212R355"/>
<name>A0A212R355_9CHLR</name>
<protein>
    <submittedName>
        <fullName evidence="1">Uncharacterized protein</fullName>
    </submittedName>
</protein>
<gene>
    <name evidence="1" type="ORF">SAMN02746019_00000880</name>
</gene>
<reference evidence="2" key="1">
    <citation type="submission" date="2017-06" db="EMBL/GenBank/DDBJ databases">
        <authorList>
            <person name="Varghese N."/>
            <person name="Submissions S."/>
        </authorList>
    </citation>
    <scope>NUCLEOTIDE SEQUENCE [LARGE SCALE GENOMIC DNA]</scope>
    <source>
        <strain evidence="2">JAD2</strain>
    </source>
</reference>
<evidence type="ECO:0000313" key="2">
    <source>
        <dbReference type="Proteomes" id="UP000197025"/>
    </source>
</evidence>
<dbReference type="InParanoid" id="A0A212R355"/>
<sequence>MAETLDPEHLAHRLMLELSGRGWALDRGPLFEAALRLLARGEPVPLDRLAEAVG</sequence>
<organism evidence="1 2">
    <name type="scientific">Thermoflexus hugenholtzii JAD2</name>
    <dbReference type="NCBI Taxonomy" id="877466"/>
    <lineage>
        <taxon>Bacteria</taxon>
        <taxon>Bacillati</taxon>
        <taxon>Chloroflexota</taxon>
        <taxon>Thermoflexia</taxon>
        <taxon>Thermoflexales</taxon>
        <taxon>Thermoflexaceae</taxon>
        <taxon>Thermoflexus</taxon>
    </lineage>
</organism>
<dbReference type="EMBL" id="FYEK01000028">
    <property type="protein sequence ID" value="SNB66268.1"/>
    <property type="molecule type" value="Genomic_DNA"/>
</dbReference>
<accession>A0A212R355</accession>
<dbReference type="RefSeq" id="WP_159461655.1">
    <property type="nucleotide sequence ID" value="NZ_FYEK01000028.1"/>
</dbReference>
<proteinExistence type="predicted"/>
<keyword evidence="2" id="KW-1185">Reference proteome</keyword>
<evidence type="ECO:0000313" key="1">
    <source>
        <dbReference type="EMBL" id="SNB66268.1"/>
    </source>
</evidence>